<dbReference type="CDD" id="cd08645">
    <property type="entry name" value="FMT_core_GART"/>
    <property type="match status" value="1"/>
</dbReference>
<dbReference type="AlphaFoldDB" id="A0A518ADU7"/>
<proteinExistence type="predicted"/>
<evidence type="ECO:0000313" key="6">
    <source>
        <dbReference type="Proteomes" id="UP000315647"/>
    </source>
</evidence>
<evidence type="ECO:0000256" key="1">
    <source>
        <dbReference type="ARBA" id="ARBA00005054"/>
    </source>
</evidence>
<evidence type="ECO:0000256" key="2">
    <source>
        <dbReference type="ARBA" id="ARBA00012254"/>
    </source>
</evidence>
<dbReference type="InterPro" id="IPR004607">
    <property type="entry name" value="GART"/>
</dbReference>
<gene>
    <name evidence="5" type="primary">purN</name>
    <name evidence="5" type="ORF">Enr10x_50800</name>
</gene>
<name>A0A518ADU7_9PLAN</name>
<sequence length="217" mass="23453">MNADLMTSPVLNRPLKLAVLISGGGTTLTNFLEKKAAGQLEIEVPLVIASRPDCGGIAKAEAAGLNCEVISRRDYENIEAFSAAIFDRCRACEVDLVTLAGFLSLIHIPDDFLHRVMNIHPALIPSFCGHGYYGHKVHEAVVARGVKVSGCTVHFADNEYDHGPIIGQIAVPVKGTDSPDDVAARVFQAECELYPEMLRLYAAGKIKVVDRRAIIAD</sequence>
<dbReference type="GO" id="GO:0004644">
    <property type="term" value="F:phosphoribosylglycinamide formyltransferase activity"/>
    <property type="evidence" value="ECO:0007669"/>
    <property type="project" value="UniProtKB-EC"/>
</dbReference>
<dbReference type="EC" id="2.1.2.2" evidence="2"/>
<keyword evidence="3 5" id="KW-0808">Transferase</keyword>
<dbReference type="Pfam" id="PF00551">
    <property type="entry name" value="Formyl_trans_N"/>
    <property type="match status" value="1"/>
</dbReference>
<accession>A0A518ADU7</accession>
<keyword evidence="6" id="KW-1185">Reference proteome</keyword>
<protein>
    <recommendedName>
        <fullName evidence="2">phosphoribosylglycinamide formyltransferase 1</fullName>
        <ecNumber evidence="2">2.1.2.2</ecNumber>
    </recommendedName>
</protein>
<dbReference type="PANTHER" id="PTHR43369:SF2">
    <property type="entry name" value="PHOSPHORIBOSYLGLYCINAMIDE FORMYLTRANSFERASE"/>
    <property type="match status" value="1"/>
</dbReference>
<dbReference type="Proteomes" id="UP000315647">
    <property type="component" value="Chromosome"/>
</dbReference>
<dbReference type="GO" id="GO:0006189">
    <property type="term" value="P:'de novo' IMP biosynthetic process"/>
    <property type="evidence" value="ECO:0007669"/>
    <property type="project" value="InterPro"/>
</dbReference>
<comment type="pathway">
    <text evidence="1">Purine metabolism; IMP biosynthesis via de novo pathway; N(2)-formyl-N(1)-(5-phospho-D-ribosyl)glycinamide from N(1)-(5-phospho-D-ribosyl)glycinamide (10-formyl THF route): step 1/1.</text>
</comment>
<reference evidence="5 6" key="1">
    <citation type="submission" date="2019-03" db="EMBL/GenBank/DDBJ databases">
        <title>Deep-cultivation of Planctomycetes and their phenomic and genomic characterization uncovers novel biology.</title>
        <authorList>
            <person name="Wiegand S."/>
            <person name="Jogler M."/>
            <person name="Boedeker C."/>
            <person name="Pinto D."/>
            <person name="Vollmers J."/>
            <person name="Rivas-Marin E."/>
            <person name="Kohn T."/>
            <person name="Peeters S.H."/>
            <person name="Heuer A."/>
            <person name="Rast P."/>
            <person name="Oberbeckmann S."/>
            <person name="Bunk B."/>
            <person name="Jeske O."/>
            <person name="Meyerdierks A."/>
            <person name="Storesund J.E."/>
            <person name="Kallscheuer N."/>
            <person name="Luecker S."/>
            <person name="Lage O.M."/>
            <person name="Pohl T."/>
            <person name="Merkel B.J."/>
            <person name="Hornburger P."/>
            <person name="Mueller R.-W."/>
            <person name="Bruemmer F."/>
            <person name="Labrenz M."/>
            <person name="Spormann A.M."/>
            <person name="Op den Camp H."/>
            <person name="Overmann J."/>
            <person name="Amann R."/>
            <person name="Jetten M.S.M."/>
            <person name="Mascher T."/>
            <person name="Medema M.H."/>
            <person name="Devos D.P."/>
            <person name="Kaster A.-K."/>
            <person name="Ovreas L."/>
            <person name="Rohde M."/>
            <person name="Galperin M.Y."/>
            <person name="Jogler C."/>
        </authorList>
    </citation>
    <scope>NUCLEOTIDE SEQUENCE [LARGE SCALE GENOMIC DNA]</scope>
    <source>
        <strain evidence="5 6">Enr10</strain>
    </source>
</reference>
<dbReference type="EMBL" id="CP037421">
    <property type="protein sequence ID" value="QDT29725.1"/>
    <property type="molecule type" value="Genomic_DNA"/>
</dbReference>
<keyword evidence="4" id="KW-0658">Purine biosynthesis</keyword>
<evidence type="ECO:0000256" key="4">
    <source>
        <dbReference type="ARBA" id="ARBA00022755"/>
    </source>
</evidence>
<dbReference type="InterPro" id="IPR036477">
    <property type="entry name" value="Formyl_transf_N_sf"/>
</dbReference>
<dbReference type="InterPro" id="IPR002376">
    <property type="entry name" value="Formyl_transf_N"/>
</dbReference>
<dbReference type="PANTHER" id="PTHR43369">
    <property type="entry name" value="PHOSPHORIBOSYLGLYCINAMIDE FORMYLTRANSFERASE"/>
    <property type="match status" value="1"/>
</dbReference>
<evidence type="ECO:0000313" key="5">
    <source>
        <dbReference type="EMBL" id="QDT29725.1"/>
    </source>
</evidence>
<dbReference type="SUPFAM" id="SSF53328">
    <property type="entry name" value="Formyltransferase"/>
    <property type="match status" value="1"/>
</dbReference>
<dbReference type="Gene3D" id="3.40.50.170">
    <property type="entry name" value="Formyl transferase, N-terminal domain"/>
    <property type="match status" value="1"/>
</dbReference>
<accession>A0A517QDQ1</accession>
<evidence type="ECO:0000256" key="3">
    <source>
        <dbReference type="ARBA" id="ARBA00022679"/>
    </source>
</evidence>
<organism evidence="5 6">
    <name type="scientific">Gimesia panareensis</name>
    <dbReference type="NCBI Taxonomy" id="2527978"/>
    <lineage>
        <taxon>Bacteria</taxon>
        <taxon>Pseudomonadati</taxon>
        <taxon>Planctomycetota</taxon>
        <taxon>Planctomycetia</taxon>
        <taxon>Planctomycetales</taxon>
        <taxon>Planctomycetaceae</taxon>
        <taxon>Gimesia</taxon>
    </lineage>
</organism>
<dbReference type="GO" id="GO:0005829">
    <property type="term" value="C:cytosol"/>
    <property type="evidence" value="ECO:0007669"/>
    <property type="project" value="TreeGrafter"/>
</dbReference>